<keyword evidence="2" id="KW-1185">Reference proteome</keyword>
<name>A0A0K1S1N3_9CHRO</name>
<sequence>MSQSTKVKRLEEVANCHQKLNIMFGKSFSKIKSLTMYTKIAKL</sequence>
<dbReference type="AlphaFoldDB" id="A0A0K1S1N3"/>
<evidence type="ECO:0000313" key="1">
    <source>
        <dbReference type="EMBL" id="AKV67881.1"/>
    </source>
</evidence>
<proteinExistence type="predicted"/>
<dbReference type="Proteomes" id="UP000068167">
    <property type="component" value="Chromosome"/>
</dbReference>
<reference evidence="1 2" key="1">
    <citation type="journal article" date="2016" name="Stand. Genomic Sci.">
        <title>Complete genome sequence and genomic characterization of Microcystis panniformis FACHB 1757 by third-generation sequencing.</title>
        <authorList>
            <person name="Zhang J.Y."/>
            <person name="Guan R."/>
            <person name="Zhang H.J."/>
            <person name="Li H."/>
            <person name="Xiao P."/>
            <person name="Yu G.L."/>
            <person name="Du L."/>
            <person name="Cao D.M."/>
            <person name="Zhu B.C."/>
            <person name="Li R.H."/>
            <person name="Lu Z.H."/>
        </authorList>
    </citation>
    <scope>NUCLEOTIDE SEQUENCE [LARGE SCALE GENOMIC DNA]</scope>
    <source>
        <strain evidence="1 2">FACHB-1757</strain>
    </source>
</reference>
<dbReference type="EMBL" id="CP011339">
    <property type="protein sequence ID" value="AKV67881.1"/>
    <property type="molecule type" value="Genomic_DNA"/>
</dbReference>
<gene>
    <name evidence="1" type="ORF">VL20_2835</name>
</gene>
<dbReference type="KEGG" id="mpk:VL20_2835"/>
<organism evidence="1 2">
    <name type="scientific">Microcystis panniformis FACHB-1757</name>
    <dbReference type="NCBI Taxonomy" id="1638788"/>
    <lineage>
        <taxon>Bacteria</taxon>
        <taxon>Bacillati</taxon>
        <taxon>Cyanobacteriota</taxon>
        <taxon>Cyanophyceae</taxon>
        <taxon>Oscillatoriophycideae</taxon>
        <taxon>Chroococcales</taxon>
        <taxon>Microcystaceae</taxon>
        <taxon>Microcystis</taxon>
    </lineage>
</organism>
<evidence type="ECO:0000313" key="2">
    <source>
        <dbReference type="Proteomes" id="UP000068167"/>
    </source>
</evidence>
<dbReference type="RefSeq" id="WP_002744308.1">
    <property type="nucleotide sequence ID" value="NZ_CP011339.1"/>
</dbReference>
<protein>
    <submittedName>
        <fullName evidence="1">Uncharacterized protein</fullName>
    </submittedName>
</protein>
<dbReference type="PATRIC" id="fig|1638788.3.peg.2848"/>
<accession>A0A0K1S1N3</accession>